<dbReference type="GO" id="GO:0004386">
    <property type="term" value="F:helicase activity"/>
    <property type="evidence" value="ECO:0007669"/>
    <property type="project" value="UniProtKB-KW"/>
</dbReference>
<dbReference type="Proteomes" id="UP000325313">
    <property type="component" value="Unassembled WGS sequence"/>
</dbReference>
<keyword evidence="1" id="KW-0067">ATP-binding</keyword>
<keyword evidence="1" id="KW-0347">Helicase</keyword>
<gene>
    <name evidence="1" type="primary">SGS1_143</name>
    <name evidence="1" type="ORF">PGTUg99_029637</name>
</gene>
<name>A0A5B0RGQ5_PUCGR</name>
<keyword evidence="1" id="KW-0547">Nucleotide-binding</keyword>
<organism evidence="1 2">
    <name type="scientific">Puccinia graminis f. sp. tritici</name>
    <dbReference type="NCBI Taxonomy" id="56615"/>
    <lineage>
        <taxon>Eukaryota</taxon>
        <taxon>Fungi</taxon>
        <taxon>Dikarya</taxon>
        <taxon>Basidiomycota</taxon>
        <taxon>Pucciniomycotina</taxon>
        <taxon>Pucciniomycetes</taxon>
        <taxon>Pucciniales</taxon>
        <taxon>Pucciniaceae</taxon>
        <taxon>Puccinia</taxon>
    </lineage>
</organism>
<dbReference type="AlphaFoldDB" id="A0A5B0RGQ5"/>
<reference evidence="1 2" key="1">
    <citation type="submission" date="2019-05" db="EMBL/GenBank/DDBJ databases">
        <title>Emergence of the Ug99 lineage of the wheat stem rust pathogen through somatic hybridization.</title>
        <authorList>
            <person name="Li F."/>
            <person name="Upadhyaya N.M."/>
            <person name="Sperschneider J."/>
            <person name="Matny O."/>
            <person name="Nguyen-Phuc H."/>
            <person name="Mago R."/>
            <person name="Raley C."/>
            <person name="Miller M.E."/>
            <person name="Silverstein K.A.T."/>
            <person name="Henningsen E."/>
            <person name="Hirsch C.D."/>
            <person name="Visser B."/>
            <person name="Pretorius Z.A."/>
            <person name="Steffenson B.J."/>
            <person name="Schwessinger B."/>
            <person name="Dodds P.N."/>
            <person name="Figueroa M."/>
        </authorList>
    </citation>
    <scope>NUCLEOTIDE SEQUENCE [LARGE SCALE GENOMIC DNA]</scope>
    <source>
        <strain evidence="1 2">Ug99</strain>
    </source>
</reference>
<proteinExistence type="predicted"/>
<accession>A0A5B0RGQ5</accession>
<evidence type="ECO:0000313" key="1">
    <source>
        <dbReference type="EMBL" id="KAA1124378.1"/>
    </source>
</evidence>
<keyword evidence="1" id="KW-0378">Hydrolase</keyword>
<comment type="caution">
    <text evidence="1">The sequence shown here is derived from an EMBL/GenBank/DDBJ whole genome shotgun (WGS) entry which is preliminary data.</text>
</comment>
<dbReference type="EMBL" id="VDEP01000204">
    <property type="protein sequence ID" value="KAA1124378.1"/>
    <property type="molecule type" value="Genomic_DNA"/>
</dbReference>
<sequence length="106" mass="11817">MWMPRWPEKAAGYPDANRPSLNWSGECCISFFKTGSPDQPSSKMASVDVPRSIEEATIEEEGLVTYRQSCKPLQVTSVMSLLRGYNTFILAATGFGENFNPVDTYL</sequence>
<protein>
    <submittedName>
        <fullName evidence="1">ATP-dependent DNA helicase sgs1</fullName>
    </submittedName>
</protein>
<evidence type="ECO:0000313" key="2">
    <source>
        <dbReference type="Proteomes" id="UP000325313"/>
    </source>
</evidence>